<evidence type="ECO:0000313" key="2">
    <source>
        <dbReference type="EMBL" id="GAX02135.1"/>
    </source>
</evidence>
<dbReference type="InterPro" id="IPR036388">
    <property type="entry name" value="WH-like_DNA-bd_sf"/>
</dbReference>
<dbReference type="OrthoDB" id="9808017at2"/>
<gene>
    <name evidence="2" type="primary">padR_3</name>
    <name evidence="2" type="ORF">IWT126_02199</name>
</gene>
<evidence type="ECO:0000313" key="3">
    <source>
        <dbReference type="Proteomes" id="UP000198402"/>
    </source>
</evidence>
<dbReference type="Proteomes" id="UP000198402">
    <property type="component" value="Unassembled WGS sequence"/>
</dbReference>
<dbReference type="STRING" id="1302250.GCA_001313225_02732"/>
<dbReference type="EMBL" id="BCMG01000012">
    <property type="protein sequence ID" value="GAX02135.1"/>
    <property type="molecule type" value="Genomic_DNA"/>
</dbReference>
<sequence>MTSRHDISKDLIRGATDGIILNILSQGDSYGYQMVQQVTELSDGHYEINEATLYTVFRRLSKNGLIDSYYGNETQGGRRKYYHITQAGSAELTQFHKDWQFAKETITQLTTGVLKHD</sequence>
<proteinExistence type="predicted"/>
<reference evidence="2 3" key="1">
    <citation type="submission" date="2015-11" db="EMBL/GenBank/DDBJ databases">
        <title>Draft genome sequences of new species of the genus Lactobacillus isolated from orchardgrass silage.</title>
        <authorList>
            <person name="Tohno M."/>
            <person name="Tanizawa Y."/>
            <person name="Arita M."/>
        </authorList>
    </citation>
    <scope>NUCLEOTIDE SEQUENCE [LARGE SCALE GENOMIC DNA]</scope>
    <source>
        <strain evidence="2 3">IWT126</strain>
    </source>
</reference>
<accession>A0A1Z5IK32</accession>
<name>A0A1Z5IK32_9LACO</name>
<protein>
    <submittedName>
        <fullName evidence="2">PadR family transcriptional regulator</fullName>
    </submittedName>
</protein>
<dbReference type="PANTHER" id="PTHR33169">
    <property type="entry name" value="PADR-FAMILY TRANSCRIPTIONAL REGULATOR"/>
    <property type="match status" value="1"/>
</dbReference>
<dbReference type="InterPro" id="IPR005149">
    <property type="entry name" value="Tscrpt_reg_PadR_N"/>
</dbReference>
<dbReference type="InterPro" id="IPR036390">
    <property type="entry name" value="WH_DNA-bd_sf"/>
</dbReference>
<dbReference type="PANTHER" id="PTHR33169:SF14">
    <property type="entry name" value="TRANSCRIPTIONAL REGULATOR RV3488"/>
    <property type="match status" value="1"/>
</dbReference>
<dbReference type="Gene3D" id="1.10.10.10">
    <property type="entry name" value="Winged helix-like DNA-binding domain superfamily/Winged helix DNA-binding domain"/>
    <property type="match status" value="1"/>
</dbReference>
<comment type="caution">
    <text evidence="2">The sequence shown here is derived from an EMBL/GenBank/DDBJ whole genome shotgun (WGS) entry which is preliminary data.</text>
</comment>
<keyword evidence="3" id="KW-1185">Reference proteome</keyword>
<feature type="domain" description="Transcription regulator PadR N-terminal" evidence="1">
    <location>
        <begin position="20"/>
        <end position="93"/>
    </location>
</feature>
<dbReference type="AlphaFoldDB" id="A0A1Z5IK32"/>
<dbReference type="Pfam" id="PF03551">
    <property type="entry name" value="PadR"/>
    <property type="match status" value="1"/>
</dbReference>
<dbReference type="RefSeq" id="WP_054655907.1">
    <property type="nucleotide sequence ID" value="NZ_BBFL01000013.1"/>
</dbReference>
<dbReference type="SUPFAM" id="SSF46785">
    <property type="entry name" value="Winged helix' DNA-binding domain"/>
    <property type="match status" value="1"/>
</dbReference>
<dbReference type="InterPro" id="IPR052509">
    <property type="entry name" value="Metal_resp_DNA-bind_regulator"/>
</dbReference>
<evidence type="ECO:0000259" key="1">
    <source>
        <dbReference type="Pfam" id="PF03551"/>
    </source>
</evidence>
<organism evidence="2 3">
    <name type="scientific">Secundilactobacillus silagei JCM 19001</name>
    <dbReference type="NCBI Taxonomy" id="1302250"/>
    <lineage>
        <taxon>Bacteria</taxon>
        <taxon>Bacillati</taxon>
        <taxon>Bacillota</taxon>
        <taxon>Bacilli</taxon>
        <taxon>Lactobacillales</taxon>
        <taxon>Lactobacillaceae</taxon>
        <taxon>Secundilactobacillus</taxon>
    </lineage>
</organism>